<keyword evidence="1" id="KW-0677">Repeat</keyword>
<name>A0AAW1R8X5_9CHLO</name>
<proteinExistence type="predicted"/>
<keyword evidence="2 3" id="KW-0802">TPR repeat</keyword>
<dbReference type="EMBL" id="JALJOR010000001">
    <property type="protein sequence ID" value="KAK9830094.1"/>
    <property type="molecule type" value="Genomic_DNA"/>
</dbReference>
<dbReference type="GO" id="GO:0051879">
    <property type="term" value="F:Hsp90 protein binding"/>
    <property type="evidence" value="ECO:0007669"/>
    <property type="project" value="TreeGrafter"/>
</dbReference>
<reference evidence="4 5" key="1">
    <citation type="journal article" date="2024" name="Nat. Commun.">
        <title>Phylogenomics reveals the evolutionary origins of lichenization in chlorophyte algae.</title>
        <authorList>
            <person name="Puginier C."/>
            <person name="Libourel C."/>
            <person name="Otte J."/>
            <person name="Skaloud P."/>
            <person name="Haon M."/>
            <person name="Grisel S."/>
            <person name="Petersen M."/>
            <person name="Berrin J.G."/>
            <person name="Delaux P.M."/>
            <person name="Dal Grande F."/>
            <person name="Keller J."/>
        </authorList>
    </citation>
    <scope>NUCLEOTIDE SEQUENCE [LARGE SCALE GENOMIC DNA]</scope>
    <source>
        <strain evidence="4 5">SAG 2043</strain>
    </source>
</reference>
<dbReference type="Gene3D" id="1.25.40.10">
    <property type="entry name" value="Tetratricopeptide repeat domain"/>
    <property type="match status" value="2"/>
</dbReference>
<accession>A0AAW1R8X5</accession>
<feature type="repeat" description="TPR" evidence="3">
    <location>
        <begin position="16"/>
        <end position="49"/>
    </location>
</feature>
<gene>
    <name evidence="4" type="ORF">WJX72_009753</name>
</gene>
<dbReference type="InterPro" id="IPR019734">
    <property type="entry name" value="TPR_rpt"/>
</dbReference>
<evidence type="ECO:0000313" key="5">
    <source>
        <dbReference type="Proteomes" id="UP001489004"/>
    </source>
</evidence>
<feature type="repeat" description="TPR" evidence="3">
    <location>
        <begin position="92"/>
        <end position="125"/>
    </location>
</feature>
<dbReference type="SUPFAM" id="SSF48452">
    <property type="entry name" value="TPR-like"/>
    <property type="match status" value="2"/>
</dbReference>
<evidence type="ECO:0000256" key="1">
    <source>
        <dbReference type="ARBA" id="ARBA00022737"/>
    </source>
</evidence>
<protein>
    <submittedName>
        <fullName evidence="4">Uncharacterized protein</fullName>
    </submittedName>
</protein>
<keyword evidence="5" id="KW-1185">Reference proteome</keyword>
<dbReference type="InterPro" id="IPR011990">
    <property type="entry name" value="TPR-like_helical_dom_sf"/>
</dbReference>
<comment type="caution">
    <text evidence="4">The sequence shown here is derived from an EMBL/GenBank/DDBJ whole genome shotgun (WGS) entry which is preliminary data.</text>
</comment>
<dbReference type="PANTHER" id="PTHR22904:SF533">
    <property type="entry name" value="HSP70-HSP90 ORGANIZING PROTEIN 3"/>
    <property type="match status" value="1"/>
</dbReference>
<dbReference type="Proteomes" id="UP001489004">
    <property type="component" value="Unassembled WGS sequence"/>
</dbReference>
<evidence type="ECO:0000256" key="3">
    <source>
        <dbReference type="PROSITE-ProRule" id="PRU00339"/>
    </source>
</evidence>
<dbReference type="PROSITE" id="PS50005">
    <property type="entry name" value="TPR"/>
    <property type="match status" value="2"/>
</dbReference>
<evidence type="ECO:0000313" key="4">
    <source>
        <dbReference type="EMBL" id="KAK9830094.1"/>
    </source>
</evidence>
<organism evidence="4 5">
    <name type="scientific">[Myrmecia] bisecta</name>
    <dbReference type="NCBI Taxonomy" id="41462"/>
    <lineage>
        <taxon>Eukaryota</taxon>
        <taxon>Viridiplantae</taxon>
        <taxon>Chlorophyta</taxon>
        <taxon>core chlorophytes</taxon>
        <taxon>Trebouxiophyceae</taxon>
        <taxon>Trebouxiales</taxon>
        <taxon>Trebouxiaceae</taxon>
        <taxon>Myrmecia</taxon>
    </lineage>
</organism>
<dbReference type="AlphaFoldDB" id="A0AAW1R8X5"/>
<evidence type="ECO:0000256" key="2">
    <source>
        <dbReference type="ARBA" id="ARBA00022803"/>
    </source>
</evidence>
<dbReference type="PANTHER" id="PTHR22904">
    <property type="entry name" value="TPR REPEAT CONTAINING PROTEIN"/>
    <property type="match status" value="1"/>
</dbReference>
<dbReference type="SMART" id="SM00028">
    <property type="entry name" value="TPR"/>
    <property type="match status" value="5"/>
</dbReference>
<dbReference type="Pfam" id="PF13414">
    <property type="entry name" value="TPR_11"/>
    <property type="match status" value="1"/>
</dbReference>
<sequence length="519" mass="56033">MCAVLENVTGEAGSAVARLKNQGDAEYKQGHLEAACSCYSEALALSPRHVSLLCNRSLVQFALGEHQAALADASAAVQLLERQRPRNVLQLSKAWFRKGACFQAMGDSVEAIQAFRQSLSGKKTDPALHQAIGEASQQLPVPWMAGHWAALITDAQAPNPLSSRDGKLLKPIALEQRLTLAELADRLAIMLEYKLARESREMLARLWINGAEAGKAELALMRAYAYLQTGQPAQALKDSKVALTYGPQADGQCCLARAHAAQSAAYEGLQDNVPAALAMQIALELEPGSEEYESDLERLMRRIPDPPAAALQEGGSARLLGWLAAEKERNTPEFLKQRPKYYYYFEWMKERINAHCPGLPAPVMDKLLTMDAGELDLILTHKRAIQEKATLLLGLLDGEGPKYLETYRVKPLTWQQVKELTGPGTIGLGLNGAVTSVDLLQTGMGPKPGELPAPYAEGLPALPAGEASSAWLKTVSRSRNTPQASTASLANPAVIGKCAATLVAIPEDDEDEVDLDGVD</sequence>